<dbReference type="OrthoDB" id="9795222at2"/>
<comment type="caution">
    <text evidence="2">The sequence shown here is derived from an EMBL/GenBank/DDBJ whole genome shotgun (WGS) entry which is preliminary data.</text>
</comment>
<proteinExistence type="predicted"/>
<reference evidence="2 3" key="1">
    <citation type="submission" date="2019-05" db="EMBL/GenBank/DDBJ databases">
        <title>Panacibacter sp. strain 17mud1-8 Genome sequencing and assembly.</title>
        <authorList>
            <person name="Chhetri G."/>
        </authorList>
    </citation>
    <scope>NUCLEOTIDE SEQUENCE [LARGE SCALE GENOMIC DNA]</scope>
    <source>
        <strain evidence="2 3">17mud1-8</strain>
    </source>
</reference>
<keyword evidence="3" id="KW-1185">Reference proteome</keyword>
<sequence>MMNNLIKSFLLLSASILLLLPSCISQGNNPNAKKKKANDNISNFEVVFPMNEYLTTNDTTPYPVLVQEKFQHINTASFVNVMDYGAAGNGTKADDDAIAKAFAACKDGSGVIFPKGKIFLIQNLIRVPLNKNITIYAYGATFKMANNTGYNAIAFEGSGNGYNNQLIWLGGLFDGNKNQQSWPGSPTGNNEWVRTQGNYGLLTIRSAKFALVKDVSLINTVYDGVELFECELGVIADSKASGGANLNYSKLRTTHGKGHQSTYFKCTRRNSQVVYFINLDCKEGSIGVQYSTNFVSDSSLAVINNCHFYNQGQDAIHFESCRKIFIYNSTIGADNSANYHADIHISNDCELAAIKNSQFKNGRIDFRNASSLQLGIIEDCQFESYALRKEDSTTLRAFIQNATYVKDCIFKGRTKEDGVKAKYVTGSSFQLFDVAVNAAALVSKCHFNTGTTAIKRSRNAITVTDCEFKNVSNPASAEMQSAENTLNKAALNDRLSKSIRVFDQRKKPLGYVVKTK</sequence>
<feature type="signal peptide" evidence="1">
    <location>
        <begin position="1"/>
        <end position="27"/>
    </location>
</feature>
<name>A0A4U3L360_9BACT</name>
<feature type="chain" id="PRO_5020741412" description="Pectate lyase superfamily protein domain-containing protein" evidence="1">
    <location>
        <begin position="28"/>
        <end position="516"/>
    </location>
</feature>
<evidence type="ECO:0000256" key="1">
    <source>
        <dbReference type="SAM" id="SignalP"/>
    </source>
</evidence>
<dbReference type="Gene3D" id="2.160.20.10">
    <property type="entry name" value="Single-stranded right-handed beta-helix, Pectin lyase-like"/>
    <property type="match status" value="1"/>
</dbReference>
<evidence type="ECO:0000313" key="3">
    <source>
        <dbReference type="Proteomes" id="UP000305848"/>
    </source>
</evidence>
<accession>A0A4U3L360</accession>
<dbReference type="InterPro" id="IPR012334">
    <property type="entry name" value="Pectin_lyas_fold"/>
</dbReference>
<keyword evidence="1" id="KW-0732">Signal</keyword>
<dbReference type="EMBL" id="SZQL01000009">
    <property type="protein sequence ID" value="TKK67977.1"/>
    <property type="molecule type" value="Genomic_DNA"/>
</dbReference>
<organism evidence="2 3">
    <name type="scientific">Ilyomonas limi</name>
    <dbReference type="NCBI Taxonomy" id="2575867"/>
    <lineage>
        <taxon>Bacteria</taxon>
        <taxon>Pseudomonadati</taxon>
        <taxon>Bacteroidota</taxon>
        <taxon>Chitinophagia</taxon>
        <taxon>Chitinophagales</taxon>
        <taxon>Chitinophagaceae</taxon>
        <taxon>Ilyomonas</taxon>
    </lineage>
</organism>
<dbReference type="InterPro" id="IPR011050">
    <property type="entry name" value="Pectin_lyase_fold/virulence"/>
</dbReference>
<dbReference type="SUPFAM" id="SSF51126">
    <property type="entry name" value="Pectin lyase-like"/>
    <property type="match status" value="1"/>
</dbReference>
<protein>
    <recommendedName>
        <fullName evidence="4">Pectate lyase superfamily protein domain-containing protein</fullName>
    </recommendedName>
</protein>
<dbReference type="RefSeq" id="WP_137262080.1">
    <property type="nucleotide sequence ID" value="NZ_SZQL01000009.1"/>
</dbReference>
<gene>
    <name evidence="2" type="ORF">FC093_12230</name>
</gene>
<evidence type="ECO:0000313" key="2">
    <source>
        <dbReference type="EMBL" id="TKK67977.1"/>
    </source>
</evidence>
<dbReference type="AlphaFoldDB" id="A0A4U3L360"/>
<evidence type="ECO:0008006" key="4">
    <source>
        <dbReference type="Google" id="ProtNLM"/>
    </source>
</evidence>
<dbReference type="Proteomes" id="UP000305848">
    <property type="component" value="Unassembled WGS sequence"/>
</dbReference>